<dbReference type="PANTHER" id="PTHR38425:SF1">
    <property type="entry name" value="LONG CHRONOLOGICAL LIFESPAN PROTEIN 2"/>
    <property type="match status" value="1"/>
</dbReference>
<organism evidence="6 7">
    <name type="scientific">Knufia peltigerae</name>
    <dbReference type="NCBI Taxonomy" id="1002370"/>
    <lineage>
        <taxon>Eukaryota</taxon>
        <taxon>Fungi</taxon>
        <taxon>Dikarya</taxon>
        <taxon>Ascomycota</taxon>
        <taxon>Pezizomycotina</taxon>
        <taxon>Eurotiomycetes</taxon>
        <taxon>Chaetothyriomycetidae</taxon>
        <taxon>Chaetothyriales</taxon>
        <taxon>Trichomeriaceae</taxon>
        <taxon>Knufia</taxon>
    </lineage>
</organism>
<dbReference type="EMBL" id="JAPDRN010000068">
    <property type="protein sequence ID" value="KAJ9629168.1"/>
    <property type="molecule type" value="Genomic_DNA"/>
</dbReference>
<evidence type="ECO:0000256" key="1">
    <source>
        <dbReference type="ARBA" id="ARBA00002208"/>
    </source>
</evidence>
<dbReference type="AlphaFoldDB" id="A0AA38XYZ3"/>
<evidence type="ECO:0000313" key="6">
    <source>
        <dbReference type="EMBL" id="KAJ9629168.1"/>
    </source>
</evidence>
<dbReference type="PANTHER" id="PTHR38425">
    <property type="entry name" value="LONG CHRONOLOGICAL LIFESPAN PROTEIN 2"/>
    <property type="match status" value="1"/>
</dbReference>
<comment type="similarity">
    <text evidence="2">Belongs to the LCL2 family.</text>
</comment>
<proteinExistence type="inferred from homology"/>
<sequence length="92" mass="10245">MKIIASLLFLFSSLAAAQFQFFEQFFQGGQQAQGQQEKQNVPSDSSWYRQNWEGDVEEKVELSDGIAVCASKGGFKPGEAVRKIELARKGLI</sequence>
<keyword evidence="7" id="KW-1185">Reference proteome</keyword>
<evidence type="ECO:0000256" key="2">
    <source>
        <dbReference type="ARBA" id="ARBA00010545"/>
    </source>
</evidence>
<dbReference type="Proteomes" id="UP001172681">
    <property type="component" value="Unassembled WGS sequence"/>
</dbReference>
<protein>
    <recommendedName>
        <fullName evidence="3">Long chronological lifespan protein 2</fullName>
    </recommendedName>
</protein>
<comment type="function">
    <text evidence="1">Probable component of the endoplasmic reticulum-associated degradation (ERAD) pathway.</text>
</comment>
<evidence type="ECO:0000256" key="3">
    <source>
        <dbReference type="ARBA" id="ARBA00018534"/>
    </source>
</evidence>
<gene>
    <name evidence="6" type="primary">LCL2</name>
    <name evidence="6" type="ORF">H2204_008957</name>
</gene>
<accession>A0AA38XYZ3</accession>
<evidence type="ECO:0000313" key="7">
    <source>
        <dbReference type="Proteomes" id="UP001172681"/>
    </source>
</evidence>
<comment type="caution">
    <text evidence="6">The sequence shown here is derived from an EMBL/GenBank/DDBJ whole genome shotgun (WGS) entry which is preliminary data.</text>
</comment>
<keyword evidence="4 5" id="KW-0732">Signal</keyword>
<dbReference type="GO" id="GO:0036503">
    <property type="term" value="P:ERAD pathway"/>
    <property type="evidence" value="ECO:0007669"/>
    <property type="project" value="TreeGrafter"/>
</dbReference>
<evidence type="ECO:0000256" key="5">
    <source>
        <dbReference type="SAM" id="SignalP"/>
    </source>
</evidence>
<feature type="signal peptide" evidence="5">
    <location>
        <begin position="1"/>
        <end position="17"/>
    </location>
</feature>
<name>A0AA38XYZ3_9EURO</name>
<feature type="chain" id="PRO_5041388354" description="Long chronological lifespan protein 2" evidence="5">
    <location>
        <begin position="18"/>
        <end position="92"/>
    </location>
</feature>
<dbReference type="InterPro" id="IPR034543">
    <property type="entry name" value="LCL2"/>
</dbReference>
<reference evidence="6" key="1">
    <citation type="submission" date="2022-10" db="EMBL/GenBank/DDBJ databases">
        <title>Culturing micro-colonial fungi from biological soil crusts in the Mojave desert and describing Neophaeococcomyces mojavensis, and introducing the new genera and species Taxawa tesnikishii.</title>
        <authorList>
            <person name="Kurbessoian T."/>
            <person name="Stajich J.E."/>
        </authorList>
    </citation>
    <scope>NUCLEOTIDE SEQUENCE</scope>
    <source>
        <strain evidence="6">TK_35</strain>
    </source>
</reference>
<evidence type="ECO:0000256" key="4">
    <source>
        <dbReference type="ARBA" id="ARBA00022729"/>
    </source>
</evidence>